<keyword evidence="9" id="KW-0133">Cell shape</keyword>
<name>A0ABT1Y5R3_9FIRM</name>
<feature type="signal peptide" evidence="14">
    <location>
        <begin position="1"/>
        <end position="26"/>
    </location>
</feature>
<comment type="pathway">
    <text evidence="2">Cell wall biogenesis; peptidoglycan biosynthesis.</text>
</comment>
<dbReference type="Gene3D" id="3.40.710.10">
    <property type="entry name" value="DD-peptidase/beta-lactamase superfamily"/>
    <property type="match status" value="1"/>
</dbReference>
<reference evidence="16 17" key="1">
    <citation type="submission" date="2022-08" db="EMBL/GenBank/DDBJ databases">
        <title>Proteogenomics of the novel Dehalobacterium formicoaceticum strain EZ94 highlights a key role of methyltransferases during anaerobic dichloromethane degradation.</title>
        <authorList>
            <person name="Wasmund K."/>
        </authorList>
    </citation>
    <scope>NUCLEOTIDE SEQUENCE [LARGE SCALE GENOMIC DNA]</scope>
    <source>
        <strain evidence="16 17">EZ94</strain>
    </source>
</reference>
<dbReference type="Proteomes" id="UP001524944">
    <property type="component" value="Unassembled WGS sequence"/>
</dbReference>
<sequence length="385" mass="42025">MMWKKMAYYVLTICLILTLLPAPSLAANELNIEGEACILVDGISGQVLYSHNADKKWFPASTTKIMTLVLALEAVAEGRASLEDPVTTSEYAAGMGGSQVYLYPGETRTLHEMLIAIAVGSGNDASTAVAEYLGGSNEGFVKMMNDKAKALGMKNTNFVNSHGLHDDNHYTTAEDMAKLGVYALKVPKMLEYTSIYEYDFRPEPKPLKLWNTNRLLKWYEGCDGLKTGTTALAKRNLVSTAEKNNLRLVGVVLGVGKTNGHFTESMKLLNYGFNQFEFLEMYPAGKELITLPIGKGEVDQVGLVTANKVGIVQKKGEKANLSSKATATKYITAPIKKGDKLGELTLIRDGKEIDKIDLVANQDVGRGGLGRQITKMLRQVTLAQK</sequence>
<evidence type="ECO:0000256" key="3">
    <source>
        <dbReference type="ARBA" id="ARBA00007164"/>
    </source>
</evidence>
<dbReference type="InterPro" id="IPR001967">
    <property type="entry name" value="Peptidase_S11_N"/>
</dbReference>
<feature type="chain" id="PRO_5045844313" description="serine-type D-Ala-D-Ala carboxypeptidase" evidence="14">
    <location>
        <begin position="27"/>
        <end position="385"/>
    </location>
</feature>
<evidence type="ECO:0000256" key="12">
    <source>
        <dbReference type="ARBA" id="ARBA00034000"/>
    </source>
</evidence>
<dbReference type="InterPro" id="IPR015956">
    <property type="entry name" value="Peniciliin-bd_prot_C_sf"/>
</dbReference>
<comment type="function">
    <text evidence="1">Removes C-terminal D-alanyl residues from sugar-peptide cell wall precursors.</text>
</comment>
<evidence type="ECO:0000256" key="11">
    <source>
        <dbReference type="ARBA" id="ARBA00023316"/>
    </source>
</evidence>
<evidence type="ECO:0000256" key="2">
    <source>
        <dbReference type="ARBA" id="ARBA00004752"/>
    </source>
</evidence>
<evidence type="ECO:0000259" key="15">
    <source>
        <dbReference type="SMART" id="SM00936"/>
    </source>
</evidence>
<evidence type="ECO:0000256" key="9">
    <source>
        <dbReference type="ARBA" id="ARBA00022960"/>
    </source>
</evidence>
<evidence type="ECO:0000256" key="13">
    <source>
        <dbReference type="RuleBase" id="RU004016"/>
    </source>
</evidence>
<dbReference type="SMART" id="SM00936">
    <property type="entry name" value="PBP5_C"/>
    <property type="match status" value="1"/>
</dbReference>
<dbReference type="EC" id="3.4.16.4" evidence="4"/>
<dbReference type="InterPro" id="IPR018044">
    <property type="entry name" value="Peptidase_S11"/>
</dbReference>
<evidence type="ECO:0000313" key="16">
    <source>
        <dbReference type="EMBL" id="MCR6545821.1"/>
    </source>
</evidence>
<comment type="catalytic activity">
    <reaction evidence="12">
        <text>Preferential cleavage: (Ac)2-L-Lys-D-Ala-|-D-Ala. Also transpeptidation of peptidyl-alanyl moieties that are N-acyl substituents of D-alanine.</text>
        <dbReference type="EC" id="3.4.16.4"/>
    </reaction>
</comment>
<keyword evidence="8" id="KW-0378">Hydrolase</keyword>
<dbReference type="InterPro" id="IPR012338">
    <property type="entry name" value="Beta-lactam/transpept-like"/>
</dbReference>
<dbReference type="RefSeq" id="WP_089611100.1">
    <property type="nucleotide sequence ID" value="NZ_CP022121.1"/>
</dbReference>
<accession>A0ABT1Y5R3</accession>
<dbReference type="EMBL" id="JANPWE010000004">
    <property type="protein sequence ID" value="MCR6545821.1"/>
    <property type="molecule type" value="Genomic_DNA"/>
</dbReference>
<keyword evidence="17" id="KW-1185">Reference proteome</keyword>
<keyword evidence="7 14" id="KW-0732">Signal</keyword>
<dbReference type="SUPFAM" id="SSF56601">
    <property type="entry name" value="beta-lactamase/transpeptidase-like"/>
    <property type="match status" value="1"/>
</dbReference>
<evidence type="ECO:0000256" key="14">
    <source>
        <dbReference type="SAM" id="SignalP"/>
    </source>
</evidence>
<evidence type="ECO:0000256" key="5">
    <source>
        <dbReference type="ARBA" id="ARBA00022645"/>
    </source>
</evidence>
<comment type="caution">
    <text evidence="16">The sequence shown here is derived from an EMBL/GenBank/DDBJ whole genome shotgun (WGS) entry which is preliminary data.</text>
</comment>
<feature type="domain" description="Peptidase S11 D-Ala-D-Ala carboxypeptidase A C-terminal" evidence="15">
    <location>
        <begin position="276"/>
        <end position="366"/>
    </location>
</feature>
<evidence type="ECO:0000256" key="4">
    <source>
        <dbReference type="ARBA" id="ARBA00012448"/>
    </source>
</evidence>
<comment type="similarity">
    <text evidence="3 13">Belongs to the peptidase S11 family.</text>
</comment>
<dbReference type="InterPro" id="IPR012907">
    <property type="entry name" value="Peptidase_S11_C"/>
</dbReference>
<keyword evidence="10" id="KW-0573">Peptidoglycan synthesis</keyword>
<dbReference type="Pfam" id="PF00768">
    <property type="entry name" value="Peptidase_S11"/>
    <property type="match status" value="1"/>
</dbReference>
<evidence type="ECO:0000256" key="7">
    <source>
        <dbReference type="ARBA" id="ARBA00022729"/>
    </source>
</evidence>
<evidence type="ECO:0000313" key="17">
    <source>
        <dbReference type="Proteomes" id="UP001524944"/>
    </source>
</evidence>
<dbReference type="PANTHER" id="PTHR21581">
    <property type="entry name" value="D-ALANYL-D-ALANINE CARBOXYPEPTIDASE"/>
    <property type="match status" value="1"/>
</dbReference>
<dbReference type="SUPFAM" id="SSF69189">
    <property type="entry name" value="Penicillin-binding protein associated domain"/>
    <property type="match status" value="1"/>
</dbReference>
<evidence type="ECO:0000256" key="1">
    <source>
        <dbReference type="ARBA" id="ARBA00003217"/>
    </source>
</evidence>
<keyword evidence="5 16" id="KW-0121">Carboxypeptidase</keyword>
<dbReference type="InterPro" id="IPR037167">
    <property type="entry name" value="Peptidase_S11_C_sf"/>
</dbReference>
<dbReference type="PRINTS" id="PR00725">
    <property type="entry name" value="DADACBPTASE1"/>
</dbReference>
<dbReference type="GO" id="GO:0004180">
    <property type="term" value="F:carboxypeptidase activity"/>
    <property type="evidence" value="ECO:0007669"/>
    <property type="project" value="UniProtKB-KW"/>
</dbReference>
<keyword evidence="11" id="KW-0961">Cell wall biogenesis/degradation</keyword>
<organism evidence="16 17">
    <name type="scientific">Dehalobacterium formicoaceticum</name>
    <dbReference type="NCBI Taxonomy" id="51515"/>
    <lineage>
        <taxon>Bacteria</taxon>
        <taxon>Bacillati</taxon>
        <taxon>Bacillota</taxon>
        <taxon>Clostridia</taxon>
        <taxon>Eubacteriales</taxon>
        <taxon>Peptococcaceae</taxon>
        <taxon>Dehalobacterium</taxon>
    </lineage>
</organism>
<evidence type="ECO:0000256" key="8">
    <source>
        <dbReference type="ARBA" id="ARBA00022801"/>
    </source>
</evidence>
<evidence type="ECO:0000256" key="10">
    <source>
        <dbReference type="ARBA" id="ARBA00022984"/>
    </source>
</evidence>
<dbReference type="Pfam" id="PF07943">
    <property type="entry name" value="PBP5_C"/>
    <property type="match status" value="1"/>
</dbReference>
<dbReference type="Gene3D" id="2.60.410.10">
    <property type="entry name" value="D-Ala-D-Ala carboxypeptidase, C-terminal domain"/>
    <property type="match status" value="1"/>
</dbReference>
<protein>
    <recommendedName>
        <fullName evidence="4">serine-type D-Ala-D-Ala carboxypeptidase</fullName>
        <ecNumber evidence="4">3.4.16.4</ecNumber>
    </recommendedName>
</protein>
<keyword evidence="6" id="KW-0645">Protease</keyword>
<evidence type="ECO:0000256" key="6">
    <source>
        <dbReference type="ARBA" id="ARBA00022670"/>
    </source>
</evidence>
<gene>
    <name evidence="16" type="ORF">NVS47_09915</name>
</gene>
<dbReference type="PANTHER" id="PTHR21581:SF6">
    <property type="entry name" value="TRAFFICKING PROTEIN PARTICLE COMPLEX SUBUNIT 12"/>
    <property type="match status" value="1"/>
</dbReference>
<proteinExistence type="inferred from homology"/>